<organism evidence="2 3">
    <name type="scientific">Aquatica leii</name>
    <dbReference type="NCBI Taxonomy" id="1421715"/>
    <lineage>
        <taxon>Eukaryota</taxon>
        <taxon>Metazoa</taxon>
        <taxon>Ecdysozoa</taxon>
        <taxon>Arthropoda</taxon>
        <taxon>Hexapoda</taxon>
        <taxon>Insecta</taxon>
        <taxon>Pterygota</taxon>
        <taxon>Neoptera</taxon>
        <taxon>Endopterygota</taxon>
        <taxon>Coleoptera</taxon>
        <taxon>Polyphaga</taxon>
        <taxon>Elateriformia</taxon>
        <taxon>Elateroidea</taxon>
        <taxon>Lampyridae</taxon>
        <taxon>Luciolinae</taxon>
        <taxon>Aquatica</taxon>
    </lineage>
</organism>
<dbReference type="Proteomes" id="UP001353858">
    <property type="component" value="Unassembled WGS sequence"/>
</dbReference>
<reference evidence="3" key="1">
    <citation type="submission" date="2023-01" db="EMBL/GenBank/DDBJ databases">
        <title>Key to firefly adult light organ development and bioluminescence: homeobox transcription factors regulate luciferase expression and transportation to peroxisome.</title>
        <authorList>
            <person name="Fu X."/>
        </authorList>
    </citation>
    <scope>NUCLEOTIDE SEQUENCE [LARGE SCALE GENOMIC DNA]</scope>
</reference>
<keyword evidence="3" id="KW-1185">Reference proteome</keyword>
<proteinExistence type="predicted"/>
<evidence type="ECO:0000313" key="3">
    <source>
        <dbReference type="Proteomes" id="UP001353858"/>
    </source>
</evidence>
<name>A0AAN7SE99_9COLE</name>
<accession>A0AAN7SE99</accession>
<sequence length="105" mass="11699">MIGTDDGRSSNFQKVTQLSIREFKKALHDVEPMTTWESSSVRHIDSSKKITSEKSKNPNDVIQEKFGDSEKNKNLSSKIGVFLSNAGDRDGGRRKRAGFAANRPT</sequence>
<dbReference type="EMBL" id="JARPUR010000004">
    <property type="protein sequence ID" value="KAK4877637.1"/>
    <property type="molecule type" value="Genomic_DNA"/>
</dbReference>
<comment type="caution">
    <text evidence="2">The sequence shown here is derived from an EMBL/GenBank/DDBJ whole genome shotgun (WGS) entry which is preliminary data.</text>
</comment>
<feature type="region of interest" description="Disordered" evidence="1">
    <location>
        <begin position="34"/>
        <end position="105"/>
    </location>
</feature>
<gene>
    <name evidence="2" type="ORF">RN001_010143</name>
</gene>
<feature type="compositionally biased region" description="Basic and acidic residues" evidence="1">
    <location>
        <begin position="40"/>
        <end position="73"/>
    </location>
</feature>
<dbReference type="AlphaFoldDB" id="A0AAN7SE99"/>
<protein>
    <submittedName>
        <fullName evidence="2">Uncharacterized protein</fullName>
    </submittedName>
</protein>
<evidence type="ECO:0000313" key="2">
    <source>
        <dbReference type="EMBL" id="KAK4877637.1"/>
    </source>
</evidence>
<evidence type="ECO:0000256" key="1">
    <source>
        <dbReference type="SAM" id="MobiDB-lite"/>
    </source>
</evidence>